<proteinExistence type="predicted"/>
<accession>A0AAW1UFR8</accession>
<dbReference type="EMBL" id="JARQZJ010000071">
    <property type="protein sequence ID" value="KAK9881869.1"/>
    <property type="molecule type" value="Genomic_DNA"/>
</dbReference>
<reference evidence="1 2" key="1">
    <citation type="submission" date="2023-03" db="EMBL/GenBank/DDBJ databases">
        <title>Genome insight into feeding habits of ladybird beetles.</title>
        <authorList>
            <person name="Li H.-S."/>
            <person name="Huang Y.-H."/>
            <person name="Pang H."/>
        </authorList>
    </citation>
    <scope>NUCLEOTIDE SEQUENCE [LARGE SCALE GENOMIC DNA]</scope>
    <source>
        <strain evidence="1">SYSU_2023b</strain>
        <tissue evidence="1">Whole body</tissue>
    </source>
</reference>
<keyword evidence="2" id="KW-1185">Reference proteome</keyword>
<name>A0AAW1UFR8_9CUCU</name>
<sequence>MDEEETPKEEEDNEDMCYCAPGEQPLLMKKSNIECDCANRNRCENETLVEPPVEKPNVFWALTKVSLLKDGTKNFEIIDVSPLPPGYYLMPEANNLILVGPQPKPVKGPPNKNCTCK</sequence>
<evidence type="ECO:0000313" key="1">
    <source>
        <dbReference type="EMBL" id="KAK9881869.1"/>
    </source>
</evidence>
<dbReference type="AlphaFoldDB" id="A0AAW1UFR8"/>
<gene>
    <name evidence="1" type="ORF">WA026_018068</name>
</gene>
<protein>
    <submittedName>
        <fullName evidence="1">Uncharacterized protein</fullName>
    </submittedName>
</protein>
<dbReference type="Proteomes" id="UP001431783">
    <property type="component" value="Unassembled WGS sequence"/>
</dbReference>
<evidence type="ECO:0000313" key="2">
    <source>
        <dbReference type="Proteomes" id="UP001431783"/>
    </source>
</evidence>
<organism evidence="1 2">
    <name type="scientific">Henosepilachna vigintioctopunctata</name>
    <dbReference type="NCBI Taxonomy" id="420089"/>
    <lineage>
        <taxon>Eukaryota</taxon>
        <taxon>Metazoa</taxon>
        <taxon>Ecdysozoa</taxon>
        <taxon>Arthropoda</taxon>
        <taxon>Hexapoda</taxon>
        <taxon>Insecta</taxon>
        <taxon>Pterygota</taxon>
        <taxon>Neoptera</taxon>
        <taxon>Endopterygota</taxon>
        <taxon>Coleoptera</taxon>
        <taxon>Polyphaga</taxon>
        <taxon>Cucujiformia</taxon>
        <taxon>Coccinelloidea</taxon>
        <taxon>Coccinellidae</taxon>
        <taxon>Epilachninae</taxon>
        <taxon>Epilachnini</taxon>
        <taxon>Henosepilachna</taxon>
    </lineage>
</organism>
<comment type="caution">
    <text evidence="1">The sequence shown here is derived from an EMBL/GenBank/DDBJ whole genome shotgun (WGS) entry which is preliminary data.</text>
</comment>